<evidence type="ECO:0000313" key="3">
    <source>
        <dbReference type="Proteomes" id="UP000002198"/>
    </source>
</evidence>
<feature type="signal peptide" evidence="1">
    <location>
        <begin position="1"/>
        <end position="25"/>
    </location>
</feature>
<organism evidence="2 3">
    <name type="scientific">Corynebacterium diphtheriae (strain ATCC 700971 / NCTC 13129 / Biotype gravis)</name>
    <dbReference type="NCBI Taxonomy" id="257309"/>
    <lineage>
        <taxon>Bacteria</taxon>
        <taxon>Bacillati</taxon>
        <taxon>Actinomycetota</taxon>
        <taxon>Actinomycetes</taxon>
        <taxon>Mycobacteriales</taxon>
        <taxon>Corynebacteriaceae</taxon>
        <taxon>Corynebacterium</taxon>
    </lineage>
</organism>
<reference evidence="2 3" key="1">
    <citation type="journal article" date="2003" name="Nucleic Acids Res.">
        <title>The complete genome sequence and analysis of Corynebacterium diphtheriae NCTC13129.</title>
        <authorList>
            <person name="Cerdeno-Tarraga A.M."/>
            <person name="Efstratiou A."/>
            <person name="Dover L.G."/>
            <person name="Holden M.T.G."/>
            <person name="Pallen M."/>
            <person name="Bentley S.D."/>
            <person name="Besra G.S."/>
            <person name="Churcher C."/>
            <person name="James K.D."/>
            <person name="De Zoysa A."/>
            <person name="Chillingworth T."/>
            <person name="Cronin A."/>
            <person name="Dowd L."/>
            <person name="Feltwell T."/>
            <person name="Hamlin N."/>
            <person name="Holroyd S."/>
            <person name="Jagels K."/>
            <person name="Moule S."/>
            <person name="Quail M.A."/>
            <person name="Rabbinowitsch E."/>
            <person name="Rutherford K."/>
            <person name="Thomson N.R."/>
            <person name="Unwin L."/>
            <person name="Whitehead S."/>
            <person name="Barrell B.G.Parkhill.J."/>
        </authorList>
    </citation>
    <scope>NUCLEOTIDE SEQUENCE [LARGE SCALE GENOMIC DNA]</scope>
    <source>
        <strain evidence="3">ATCC 700971 / NCTC 13129 / Biotype gravis</strain>
    </source>
</reference>
<evidence type="ECO:0000256" key="1">
    <source>
        <dbReference type="SAM" id="SignalP"/>
    </source>
</evidence>
<sequence length="35" mass="3591">MRKLSKVAIAVAITVSAACSGIAYAQTSHADQVTQ</sequence>
<dbReference type="HOGENOM" id="CLU_3364456_0_0_11"/>
<name>Q6NK89_CORDI</name>
<dbReference type="AlphaFoldDB" id="Q6NK89"/>
<keyword evidence="2" id="KW-0449">Lipoprotein</keyword>
<proteinExistence type="predicted"/>
<dbReference type="EMBL" id="BX248354">
    <property type="protein sequence ID" value="CAE48650.1"/>
    <property type="molecule type" value="Genomic_DNA"/>
</dbReference>
<dbReference type="KEGG" id="cdi:DIP0147"/>
<dbReference type="Proteomes" id="UP000002198">
    <property type="component" value="Chromosome"/>
</dbReference>
<accession>Q6NK89</accession>
<feature type="chain" id="PRO_5004278642" evidence="1">
    <location>
        <begin position="26"/>
        <end position="35"/>
    </location>
</feature>
<dbReference type="PROSITE" id="PS51257">
    <property type="entry name" value="PROKAR_LIPOPROTEIN"/>
    <property type="match status" value="1"/>
</dbReference>
<protein>
    <submittedName>
        <fullName evidence="2">Lipoprotein</fullName>
    </submittedName>
</protein>
<keyword evidence="3" id="KW-1185">Reference proteome</keyword>
<evidence type="ECO:0000313" key="2">
    <source>
        <dbReference type="EMBL" id="CAE48650.1"/>
    </source>
</evidence>
<dbReference type="RefSeq" id="WP_010934057.1">
    <property type="nucleotide sequence ID" value="NC_002935.2"/>
</dbReference>
<dbReference type="STRING" id="257309.DIP0147"/>
<gene>
    <name evidence="2" type="ordered locus">DIP0147</name>
</gene>
<keyword evidence="1" id="KW-0732">Signal</keyword>